<evidence type="ECO:0000313" key="3">
    <source>
        <dbReference type="Proteomes" id="UP000016801"/>
    </source>
</evidence>
<evidence type="ECO:0000256" key="1">
    <source>
        <dbReference type="SAM" id="MobiDB-lite"/>
    </source>
</evidence>
<feature type="region of interest" description="Disordered" evidence="1">
    <location>
        <begin position="68"/>
        <end position="154"/>
    </location>
</feature>
<organism evidence="2 3">
    <name type="scientific">Claviceps purpurea (strain 20.1)</name>
    <name type="common">Ergot fungus</name>
    <name type="synonym">Sphacelia segetum</name>
    <dbReference type="NCBI Taxonomy" id="1111077"/>
    <lineage>
        <taxon>Eukaryota</taxon>
        <taxon>Fungi</taxon>
        <taxon>Dikarya</taxon>
        <taxon>Ascomycota</taxon>
        <taxon>Pezizomycotina</taxon>
        <taxon>Sordariomycetes</taxon>
        <taxon>Hypocreomycetidae</taxon>
        <taxon>Hypocreales</taxon>
        <taxon>Clavicipitaceae</taxon>
        <taxon>Claviceps</taxon>
    </lineage>
</organism>
<accession>M1WD51</accession>
<proteinExistence type="predicted"/>
<dbReference type="Proteomes" id="UP000016801">
    <property type="component" value="Unassembled WGS sequence"/>
</dbReference>
<gene>
    <name evidence="2" type="ORF">CPUR_08498</name>
</gene>
<dbReference type="OrthoDB" id="10468520at2759"/>
<dbReference type="HOGENOM" id="CLU_131046_0_0_1"/>
<sequence>MTANAFSDAASKRPIADVQSPQAERTPSRHSAGPPHAESVAVRPRPRTPTRPAIKSAFLICDVGHLQYHRPGARPDGPGESSSQAAARNERERIQRHHRSVRRASDAQPPSLTPTTSEIYARDHRMPAAPMLQQSGGPDLDDVFEPTSAQSQID</sequence>
<dbReference type="PhylomeDB" id="M1WD51"/>
<dbReference type="EMBL" id="CAGA01000095">
    <property type="protein sequence ID" value="CCE34565.1"/>
    <property type="molecule type" value="Genomic_DNA"/>
</dbReference>
<protein>
    <submittedName>
        <fullName evidence="2">Uncharacterized protein</fullName>
    </submittedName>
</protein>
<feature type="compositionally biased region" description="Polar residues" evidence="1">
    <location>
        <begin position="108"/>
        <end position="118"/>
    </location>
</feature>
<feature type="region of interest" description="Disordered" evidence="1">
    <location>
        <begin position="1"/>
        <end position="56"/>
    </location>
</feature>
<comment type="caution">
    <text evidence="2">The sequence shown here is derived from an EMBL/GenBank/DDBJ whole genome shotgun (WGS) entry which is preliminary data.</text>
</comment>
<name>M1WD51_CLAP2</name>
<keyword evidence="3" id="KW-1185">Reference proteome</keyword>
<reference evidence="2 3" key="1">
    <citation type="journal article" date="2013" name="PLoS Genet.">
        <title>Plant-symbiotic fungi as chemical engineers: Multi-genome analysis of the Clavicipitaceae reveals dynamics of alkaloid loci.</title>
        <authorList>
            <person name="Schardl C.L."/>
            <person name="Young C.A."/>
            <person name="Hesse U."/>
            <person name="Amyotte S.G."/>
            <person name="Andreeva K."/>
            <person name="Calie P.J."/>
            <person name="Fleetwood D.J."/>
            <person name="Haws D.C."/>
            <person name="Moore N."/>
            <person name="Oeser B."/>
            <person name="Panaccione D.G."/>
            <person name="Schweri K.K."/>
            <person name="Voisey C.R."/>
            <person name="Farman M.L."/>
            <person name="Jaromczyk J.W."/>
            <person name="Roe B.A."/>
            <person name="O'Sullivan D.M."/>
            <person name="Scott B."/>
            <person name="Tudzynski P."/>
            <person name="An Z."/>
            <person name="Arnaoudova E.G."/>
            <person name="Bullock C.T."/>
            <person name="Charlton N.D."/>
            <person name="Chen L."/>
            <person name="Cox M."/>
            <person name="Dinkins R.D."/>
            <person name="Florea S."/>
            <person name="Glenn A.E."/>
            <person name="Gordon A."/>
            <person name="Gueldener U."/>
            <person name="Harris D.R."/>
            <person name="Hollin W."/>
            <person name="Jaromczyk J."/>
            <person name="Johnson R.D."/>
            <person name="Khan A.K."/>
            <person name="Leistner E."/>
            <person name="Leuchtmann A."/>
            <person name="Li C."/>
            <person name="Liu J."/>
            <person name="Liu J."/>
            <person name="Liu M."/>
            <person name="Mace W."/>
            <person name="Machado C."/>
            <person name="Nagabhyru P."/>
            <person name="Pan J."/>
            <person name="Schmid J."/>
            <person name="Sugawara K."/>
            <person name="Steiner U."/>
            <person name="Takach J.E."/>
            <person name="Tanaka E."/>
            <person name="Webb J.S."/>
            <person name="Wilson E.V."/>
            <person name="Wiseman J.L."/>
            <person name="Yoshida R."/>
            <person name="Zeng Z."/>
        </authorList>
    </citation>
    <scope>NUCLEOTIDE SEQUENCE [LARGE SCALE GENOMIC DNA]</scope>
    <source>
        <strain evidence="2 3">20.1</strain>
    </source>
</reference>
<evidence type="ECO:0000313" key="2">
    <source>
        <dbReference type="EMBL" id="CCE34565.1"/>
    </source>
</evidence>
<dbReference type="VEuPathDB" id="FungiDB:CPUR_08498"/>
<dbReference type="AlphaFoldDB" id="M1WD51"/>